<dbReference type="EMBL" id="CP016415">
    <property type="protein sequence ID" value="ANU39027.1"/>
    <property type="molecule type" value="Genomic_DNA"/>
</dbReference>
<dbReference type="InterPro" id="IPR006119">
    <property type="entry name" value="Resolv_N"/>
</dbReference>
<dbReference type="PATRIC" id="fig|45658.7.peg.3958"/>
<evidence type="ECO:0000259" key="1">
    <source>
        <dbReference type="SMART" id="SM00857"/>
    </source>
</evidence>
<dbReference type="RefSeq" id="WP_005600335.1">
    <property type="nucleotide sequence ID" value="NZ_CP016415.1"/>
</dbReference>
<evidence type="ECO:0000313" key="3">
    <source>
        <dbReference type="Proteomes" id="UP000092528"/>
    </source>
</evidence>
<evidence type="ECO:0000313" key="2">
    <source>
        <dbReference type="EMBL" id="ANU39027.1"/>
    </source>
</evidence>
<gene>
    <name evidence="2" type="ORF">VSVS05_03991</name>
</gene>
<accession>A0A1C7FH39</accession>
<dbReference type="Proteomes" id="UP000092528">
    <property type="component" value="Chromosome 2"/>
</dbReference>
<name>A0A1C7FH39_9VIBR</name>
<dbReference type="SUPFAM" id="SSF53041">
    <property type="entry name" value="Resolvase-like"/>
    <property type="match status" value="1"/>
</dbReference>
<reference evidence="2 3" key="1">
    <citation type="submission" date="2016-07" db="EMBL/GenBank/DDBJ databases">
        <title>Genome sequencing of Vibrio scophthalmi strain VS-05, an isolated from Paralichthys olivaceus.</title>
        <authorList>
            <person name="Han H.-J."/>
        </authorList>
    </citation>
    <scope>NUCLEOTIDE SEQUENCE [LARGE SCALE GENOMIC DNA]</scope>
    <source>
        <strain evidence="2 3">VS-05</strain>
    </source>
</reference>
<dbReference type="GO" id="GO:0000150">
    <property type="term" value="F:DNA strand exchange activity"/>
    <property type="evidence" value="ECO:0007669"/>
    <property type="project" value="InterPro"/>
</dbReference>
<dbReference type="STRING" id="45658.VSVS12_03198"/>
<dbReference type="GeneID" id="96874195"/>
<sequence>MASYIYTRFSPKNRAYRDQLEQLTQFAPNAVHIEDRVHGFVPPLERAEFSALATRLHSGDTLVIWWLTVFGRDFNQAANTVTQLLEQGVTIKLLCEPLCFEPNSEQSRILLSLLSGYDKVQTQHRLFAAEQGRQALKDNPEVWQQKFRGRPANKEKHKRIAMKLLQGHSIRHVAELCSVSESTVKRVKAKLQQFDAEGGLTARGNNPWTEGEKK</sequence>
<dbReference type="Gene3D" id="3.40.50.1390">
    <property type="entry name" value="Resolvase, N-terminal catalytic domain"/>
    <property type="match status" value="1"/>
</dbReference>
<dbReference type="Pfam" id="PF00239">
    <property type="entry name" value="Resolvase"/>
    <property type="match status" value="1"/>
</dbReference>
<dbReference type="AlphaFoldDB" id="A0A1C7FH39"/>
<organism evidence="2 3">
    <name type="scientific">Vibrio scophthalmi</name>
    <dbReference type="NCBI Taxonomy" id="45658"/>
    <lineage>
        <taxon>Bacteria</taxon>
        <taxon>Pseudomonadati</taxon>
        <taxon>Pseudomonadota</taxon>
        <taxon>Gammaproteobacteria</taxon>
        <taxon>Vibrionales</taxon>
        <taxon>Vibrionaceae</taxon>
        <taxon>Vibrio</taxon>
    </lineage>
</organism>
<protein>
    <recommendedName>
        <fullName evidence="1">Resolvase/invertase-type recombinase catalytic domain-containing protein</fullName>
    </recommendedName>
</protein>
<feature type="domain" description="Resolvase/invertase-type recombinase catalytic" evidence="1">
    <location>
        <begin position="3"/>
        <end position="134"/>
    </location>
</feature>
<proteinExistence type="predicted"/>
<dbReference type="SMART" id="SM00857">
    <property type="entry name" value="Resolvase"/>
    <property type="match status" value="1"/>
</dbReference>
<keyword evidence="3" id="KW-1185">Reference proteome</keyword>
<dbReference type="InterPro" id="IPR036162">
    <property type="entry name" value="Resolvase-like_N_sf"/>
</dbReference>
<dbReference type="GO" id="GO:0003677">
    <property type="term" value="F:DNA binding"/>
    <property type="evidence" value="ECO:0007669"/>
    <property type="project" value="InterPro"/>
</dbReference>